<dbReference type="eggNOG" id="COG0406">
    <property type="taxonomic scope" value="Bacteria"/>
</dbReference>
<dbReference type="KEGG" id="mpt:Mpe_A1950"/>
<dbReference type="SUPFAM" id="SSF53254">
    <property type="entry name" value="Phosphoglycerate mutase-like"/>
    <property type="match status" value="1"/>
</dbReference>
<organism evidence="3 4">
    <name type="scientific">Methylibium petroleiphilum (strain ATCC BAA-1232 / LMG 22953 / PM1)</name>
    <dbReference type="NCBI Taxonomy" id="420662"/>
    <lineage>
        <taxon>Bacteria</taxon>
        <taxon>Pseudomonadati</taxon>
        <taxon>Pseudomonadota</taxon>
        <taxon>Betaproteobacteria</taxon>
        <taxon>Burkholderiales</taxon>
        <taxon>Sphaerotilaceae</taxon>
        <taxon>Methylibium</taxon>
    </lineage>
</organism>
<protein>
    <submittedName>
        <fullName evidence="3">Putative phosphoglycerate mutase protein</fullName>
    </submittedName>
</protein>
<feature type="active site" description="Tele-phosphohistidine intermediate" evidence="1">
    <location>
        <position position="15"/>
    </location>
</feature>
<evidence type="ECO:0000313" key="3">
    <source>
        <dbReference type="EMBL" id="ABM94908.1"/>
    </source>
</evidence>
<gene>
    <name evidence="3" type="ordered locus">Mpe_A1950</name>
</gene>
<sequence length="236" mass="25914">MKLPRARRRLYLMRHGSVDYFLPDGTPVAPDSVPLNAEGERQADAAGQLFAQCGVRFDRVLVSGLPRTVQTAQRVLSASGQALTLDHEAALQEIRGGRLADIPADQVEQAFLGAFQGRGGSETEQQRFLGGESIGELLDRVLPAFDAWCARDDWQCLLLVLHGGVNRALLSTALAGQRAFFGRLEQQPACINVLDIGLGDEAVVRAVNLAPTQWLHEQERYTTMEKVLAQYLRLPP</sequence>
<dbReference type="STRING" id="420662.Mpe_A1950"/>
<dbReference type="HOGENOM" id="CLU_033323_10_0_4"/>
<dbReference type="SMART" id="SM00855">
    <property type="entry name" value="PGAM"/>
    <property type="match status" value="1"/>
</dbReference>
<evidence type="ECO:0000256" key="2">
    <source>
        <dbReference type="PIRSR" id="PIRSR613078-2"/>
    </source>
</evidence>
<evidence type="ECO:0000256" key="1">
    <source>
        <dbReference type="PIRSR" id="PIRSR613078-1"/>
    </source>
</evidence>
<reference evidence="3 4" key="1">
    <citation type="journal article" date="2007" name="J. Bacteriol.">
        <title>Whole-genome analysis of the methyl tert-butyl ether-degrading beta-proteobacterium Methylibium petroleiphilum PM1.</title>
        <authorList>
            <person name="Kane S.R."/>
            <person name="Chakicherla A.Y."/>
            <person name="Chain P.S.G."/>
            <person name="Schmidt R."/>
            <person name="Shin M.W."/>
            <person name="Legler T.C."/>
            <person name="Scow K.M."/>
            <person name="Larimer F.W."/>
            <person name="Lucas S.M."/>
            <person name="Richardson P.M."/>
            <person name="Hristova K.R."/>
        </authorList>
    </citation>
    <scope>NUCLEOTIDE SEQUENCE [LARGE SCALE GENOMIC DNA]</scope>
    <source>
        <strain evidence="4">ATCC BAA-1232 / LMG 22953 / PM1</strain>
    </source>
</reference>
<dbReference type="InterPro" id="IPR029033">
    <property type="entry name" value="His_PPase_superfam"/>
</dbReference>
<feature type="active site" description="Proton donor/acceptor" evidence="1">
    <location>
        <position position="93"/>
    </location>
</feature>
<dbReference type="Pfam" id="PF00300">
    <property type="entry name" value="His_Phos_1"/>
    <property type="match status" value="1"/>
</dbReference>
<dbReference type="InterPro" id="IPR013078">
    <property type="entry name" value="His_Pase_superF_clade-1"/>
</dbReference>
<dbReference type="PANTHER" id="PTHR48100">
    <property type="entry name" value="BROAD-SPECIFICITY PHOSPHATASE YOR283W-RELATED"/>
    <property type="match status" value="1"/>
</dbReference>
<dbReference type="AlphaFoldDB" id="A2SH69"/>
<dbReference type="EMBL" id="CP000555">
    <property type="protein sequence ID" value="ABM94908.1"/>
    <property type="molecule type" value="Genomic_DNA"/>
</dbReference>
<dbReference type="CDD" id="cd07067">
    <property type="entry name" value="HP_PGM_like"/>
    <property type="match status" value="1"/>
</dbReference>
<dbReference type="GO" id="GO:0016791">
    <property type="term" value="F:phosphatase activity"/>
    <property type="evidence" value="ECO:0007669"/>
    <property type="project" value="TreeGrafter"/>
</dbReference>
<evidence type="ECO:0000313" key="4">
    <source>
        <dbReference type="Proteomes" id="UP000000366"/>
    </source>
</evidence>
<dbReference type="Proteomes" id="UP000000366">
    <property type="component" value="Chromosome"/>
</dbReference>
<feature type="binding site" evidence="2">
    <location>
        <position position="67"/>
    </location>
    <ligand>
        <name>substrate</name>
    </ligand>
</feature>
<dbReference type="InterPro" id="IPR050275">
    <property type="entry name" value="PGM_Phosphatase"/>
</dbReference>
<dbReference type="Gene3D" id="3.40.50.1240">
    <property type="entry name" value="Phosphoglycerate mutase-like"/>
    <property type="match status" value="1"/>
</dbReference>
<keyword evidence="4" id="KW-1185">Reference proteome</keyword>
<accession>A2SH69</accession>
<dbReference type="RefSeq" id="WP_011829545.1">
    <property type="nucleotide sequence ID" value="NC_008825.1"/>
</dbReference>
<name>A2SH69_METPP</name>
<proteinExistence type="predicted"/>